<reference evidence="1 2" key="1">
    <citation type="submission" date="2020-07" db="EMBL/GenBank/DDBJ databases">
        <title>Transfer of Campylobacter canadensis to the novel genus Avispirillum gen. nov., that also includes two novel species recovered from migratory waterfowl: Avispirillum anseris sp. nov. and Avispirillum brantae sp. nov.</title>
        <authorList>
            <person name="Miller W.G."/>
            <person name="Chapman M.H."/>
            <person name="Yee E."/>
            <person name="Inglis G.D."/>
        </authorList>
    </citation>
    <scope>NUCLEOTIDE SEQUENCE [LARGE SCALE GENOMIC DNA]</scope>
    <source>
        <strain evidence="1 2">L283</strain>
    </source>
</reference>
<dbReference type="EMBL" id="JACGBB010000001">
    <property type="protein sequence ID" value="MBZ7986506.1"/>
    <property type="molecule type" value="Genomic_DNA"/>
</dbReference>
<keyword evidence="2" id="KW-1185">Reference proteome</keyword>
<evidence type="ECO:0000313" key="2">
    <source>
        <dbReference type="Proteomes" id="UP000786183"/>
    </source>
</evidence>
<name>A0ABS7WNZ7_9BACT</name>
<dbReference type="Proteomes" id="UP000786183">
    <property type="component" value="Unassembled WGS sequence"/>
</dbReference>
<dbReference type="InterPro" id="IPR036909">
    <property type="entry name" value="Cyt_c-like_dom_sf"/>
</dbReference>
<sequence length="173" mass="19726">MFLPTPPKTQEVKQSFASDIFFVLDEKALLLDEHKKPVGQIFEGSKVKVLEESKGFSKIEITAKVFDKNKAAFTANGEFLYLVLDKLAAKEKMNFWIKTSALTKNIEDAFEAVEVFYYDSCTSCHAAHAPKEHSMEDWDAYVSAMQMNAKITDEQKDRILRFMQAFASDGEFK</sequence>
<organism evidence="1 2">
    <name type="scientific">Campylobacter canadensis</name>
    <dbReference type="NCBI Taxonomy" id="449520"/>
    <lineage>
        <taxon>Bacteria</taxon>
        <taxon>Pseudomonadati</taxon>
        <taxon>Campylobacterota</taxon>
        <taxon>Epsilonproteobacteria</taxon>
        <taxon>Campylobacterales</taxon>
        <taxon>Campylobacteraceae</taxon>
        <taxon>Campylobacter</taxon>
    </lineage>
</organism>
<accession>A0ABS7WNZ7</accession>
<comment type="caution">
    <text evidence="1">The sequence shown here is derived from an EMBL/GenBank/DDBJ whole genome shotgun (WGS) entry which is preliminary data.</text>
</comment>
<evidence type="ECO:0008006" key="3">
    <source>
        <dbReference type="Google" id="ProtNLM"/>
    </source>
</evidence>
<dbReference type="Gene3D" id="1.10.760.10">
    <property type="entry name" value="Cytochrome c-like domain"/>
    <property type="match status" value="1"/>
</dbReference>
<gene>
    <name evidence="1" type="ORF">AVCANL283_00070</name>
</gene>
<evidence type="ECO:0000313" key="1">
    <source>
        <dbReference type="EMBL" id="MBZ7986506.1"/>
    </source>
</evidence>
<proteinExistence type="predicted"/>
<protein>
    <recommendedName>
        <fullName evidence="3">Cytochrome C</fullName>
    </recommendedName>
</protein>